<organism evidence="2 3">
    <name type="scientific">Qipengyuania oceanensis</name>
    <dbReference type="NCBI Taxonomy" id="1463597"/>
    <lineage>
        <taxon>Bacteria</taxon>
        <taxon>Pseudomonadati</taxon>
        <taxon>Pseudomonadota</taxon>
        <taxon>Alphaproteobacteria</taxon>
        <taxon>Sphingomonadales</taxon>
        <taxon>Erythrobacteraceae</taxon>
        <taxon>Qipengyuania</taxon>
    </lineage>
</organism>
<comment type="caution">
    <text evidence="2">The sequence shown here is derived from an EMBL/GenBank/DDBJ whole genome shotgun (WGS) entry which is preliminary data.</text>
</comment>
<gene>
    <name evidence="2" type="ORF">GRI48_06255</name>
</gene>
<feature type="transmembrane region" description="Helical" evidence="1">
    <location>
        <begin position="91"/>
        <end position="111"/>
    </location>
</feature>
<proteinExistence type="predicted"/>
<accession>A0A844YEM8</accession>
<keyword evidence="1" id="KW-0472">Membrane</keyword>
<dbReference type="OrthoDB" id="7409765at2"/>
<keyword evidence="1" id="KW-1133">Transmembrane helix</keyword>
<dbReference type="Proteomes" id="UP000445582">
    <property type="component" value="Unassembled WGS sequence"/>
</dbReference>
<sequence>MTDEKADARDALAALQQTRNSLAASYDYPFARHLAFGLLIGSFVAAQALPTGLRMGALGLALAGIFLIQRWDRRRTGSFINGYRPGATRKVTALLLLAVLPILVAAVVFGGPERPTLVVALAGLATLVCIAFSYWWQAVYLRELGGEDAS</sequence>
<dbReference type="AlphaFoldDB" id="A0A844YEM8"/>
<protein>
    <submittedName>
        <fullName evidence="2">Uncharacterized protein</fullName>
    </submittedName>
</protein>
<feature type="transmembrane region" description="Helical" evidence="1">
    <location>
        <begin position="30"/>
        <end position="49"/>
    </location>
</feature>
<evidence type="ECO:0000313" key="3">
    <source>
        <dbReference type="Proteomes" id="UP000445582"/>
    </source>
</evidence>
<keyword evidence="1" id="KW-0812">Transmembrane</keyword>
<feature type="transmembrane region" description="Helical" evidence="1">
    <location>
        <begin position="117"/>
        <end position="136"/>
    </location>
</feature>
<evidence type="ECO:0000313" key="2">
    <source>
        <dbReference type="EMBL" id="MXO62611.1"/>
    </source>
</evidence>
<dbReference type="RefSeq" id="WP_160672949.1">
    <property type="nucleotide sequence ID" value="NZ_WTYN01000001.1"/>
</dbReference>
<name>A0A844YEM8_9SPHN</name>
<evidence type="ECO:0000256" key="1">
    <source>
        <dbReference type="SAM" id="Phobius"/>
    </source>
</evidence>
<keyword evidence="3" id="KW-1185">Reference proteome</keyword>
<dbReference type="EMBL" id="WTYN01000001">
    <property type="protein sequence ID" value="MXO62611.1"/>
    <property type="molecule type" value="Genomic_DNA"/>
</dbReference>
<reference evidence="2 3" key="1">
    <citation type="submission" date="2019-12" db="EMBL/GenBank/DDBJ databases">
        <title>Genomic-based taxomic classification of the family Erythrobacteraceae.</title>
        <authorList>
            <person name="Xu L."/>
        </authorList>
    </citation>
    <scope>NUCLEOTIDE SEQUENCE [LARGE SCALE GENOMIC DNA]</scope>
    <source>
        <strain evidence="2 3">MCCC 1A09965</strain>
    </source>
</reference>